<dbReference type="Proteomes" id="UP001172457">
    <property type="component" value="Chromosome 7"/>
</dbReference>
<protein>
    <recommendedName>
        <fullName evidence="2">Retrotransposon gag domain-containing protein</fullName>
    </recommendedName>
</protein>
<comment type="caution">
    <text evidence="3">The sequence shown here is derived from an EMBL/GenBank/DDBJ whole genome shotgun (WGS) entry which is preliminary data.</text>
</comment>
<dbReference type="InterPro" id="IPR036875">
    <property type="entry name" value="Znf_CCHC_sf"/>
</dbReference>
<dbReference type="EMBL" id="JARYMX010000007">
    <property type="protein sequence ID" value="KAJ9542861.1"/>
    <property type="molecule type" value="Genomic_DNA"/>
</dbReference>
<evidence type="ECO:0000256" key="1">
    <source>
        <dbReference type="SAM" id="MobiDB-lite"/>
    </source>
</evidence>
<sequence>MTGQPDLAGISAQLADLMARLMQNEQRHLETIEKLDAVAATVQTIEASEVMTQPKGGLRPNPYNSDNDRDLRLLELPTGEGDPEDYLDWVRQVEKVFDYKGFDDQKSYRIAVLKLTKYAALWFENLKTKRDREEEPRIMTWSELKRHLKKRFLPREFTQDQFIKLNYLQQRNLSIAEYTKEFENLCMLCDLREQDEMKIARYIRGLNMVIAHKVQTMPYTYFEDVSKLAARIEQQEKEKLKTPMLANNVTPYKGGESNQGGSIQQTPKYVTVPNEFLKTNEKVTRRPTTTLSREYKEKKCFKCQGWGHIASQCGNRVTITMREARALMAKYAAEEEAAEDEERVLPMQETQDENEPDQGYNGRWQDQDYVDPPMVDNVLIIRKLLHTKVEPLEDEQRENLFQTRCLVNGRWCSMIIDSGSCTNVVSSKTVNVLKLDTKDHPKPYKLNWLNDNDSLRVKKQALVALELGGYKDEI</sequence>
<dbReference type="AlphaFoldDB" id="A0AA38SUD3"/>
<dbReference type="InterPro" id="IPR021109">
    <property type="entry name" value="Peptidase_aspartic_dom_sf"/>
</dbReference>
<evidence type="ECO:0000313" key="3">
    <source>
        <dbReference type="EMBL" id="KAJ9542861.1"/>
    </source>
</evidence>
<feature type="domain" description="Retrotransposon gag" evidence="2">
    <location>
        <begin position="109"/>
        <end position="207"/>
    </location>
</feature>
<dbReference type="Pfam" id="PF03732">
    <property type="entry name" value="Retrotrans_gag"/>
    <property type="match status" value="1"/>
</dbReference>
<dbReference type="PANTHER" id="PTHR35046:SF26">
    <property type="entry name" value="RNA-DIRECTED DNA POLYMERASE"/>
    <property type="match status" value="1"/>
</dbReference>
<dbReference type="Gene3D" id="2.40.70.10">
    <property type="entry name" value="Acid Proteases"/>
    <property type="match status" value="1"/>
</dbReference>
<organism evidence="3 4">
    <name type="scientific">Centaurea solstitialis</name>
    <name type="common">yellow star-thistle</name>
    <dbReference type="NCBI Taxonomy" id="347529"/>
    <lineage>
        <taxon>Eukaryota</taxon>
        <taxon>Viridiplantae</taxon>
        <taxon>Streptophyta</taxon>
        <taxon>Embryophyta</taxon>
        <taxon>Tracheophyta</taxon>
        <taxon>Spermatophyta</taxon>
        <taxon>Magnoliopsida</taxon>
        <taxon>eudicotyledons</taxon>
        <taxon>Gunneridae</taxon>
        <taxon>Pentapetalae</taxon>
        <taxon>asterids</taxon>
        <taxon>campanulids</taxon>
        <taxon>Asterales</taxon>
        <taxon>Asteraceae</taxon>
        <taxon>Carduoideae</taxon>
        <taxon>Cardueae</taxon>
        <taxon>Centaureinae</taxon>
        <taxon>Centaurea</taxon>
    </lineage>
</organism>
<dbReference type="GO" id="GO:0003676">
    <property type="term" value="F:nucleic acid binding"/>
    <property type="evidence" value="ECO:0007669"/>
    <property type="project" value="InterPro"/>
</dbReference>
<gene>
    <name evidence="3" type="ORF">OSB04_029367</name>
</gene>
<reference evidence="3" key="1">
    <citation type="submission" date="2023-03" db="EMBL/GenBank/DDBJ databases">
        <title>Chromosome-scale reference genome and RAD-based genetic map of yellow starthistle (Centaurea solstitialis) reveal putative structural variation and QTLs associated with invader traits.</title>
        <authorList>
            <person name="Reatini B."/>
            <person name="Cang F.A."/>
            <person name="Jiang Q."/>
            <person name="Mckibben M.T.W."/>
            <person name="Barker M.S."/>
            <person name="Rieseberg L.H."/>
            <person name="Dlugosch K.M."/>
        </authorList>
    </citation>
    <scope>NUCLEOTIDE SEQUENCE</scope>
    <source>
        <strain evidence="3">CAN-66</strain>
        <tissue evidence="3">Leaf</tissue>
    </source>
</reference>
<dbReference type="SUPFAM" id="SSF50630">
    <property type="entry name" value="Acid proteases"/>
    <property type="match status" value="1"/>
</dbReference>
<dbReference type="CDD" id="cd00303">
    <property type="entry name" value="retropepsin_like"/>
    <property type="match status" value="1"/>
</dbReference>
<dbReference type="SUPFAM" id="SSF57756">
    <property type="entry name" value="Retrovirus zinc finger-like domains"/>
    <property type="match status" value="1"/>
</dbReference>
<feature type="region of interest" description="Disordered" evidence="1">
    <location>
        <begin position="335"/>
        <end position="367"/>
    </location>
</feature>
<keyword evidence="4" id="KW-1185">Reference proteome</keyword>
<dbReference type="PANTHER" id="PTHR35046">
    <property type="entry name" value="ZINC KNUCKLE (CCHC-TYPE) FAMILY PROTEIN"/>
    <property type="match status" value="1"/>
</dbReference>
<evidence type="ECO:0000259" key="2">
    <source>
        <dbReference type="Pfam" id="PF03732"/>
    </source>
</evidence>
<name>A0AA38SUD3_9ASTR</name>
<dbReference type="InterPro" id="IPR005162">
    <property type="entry name" value="Retrotrans_gag_dom"/>
</dbReference>
<dbReference type="GO" id="GO:0008270">
    <property type="term" value="F:zinc ion binding"/>
    <property type="evidence" value="ECO:0007669"/>
    <property type="project" value="InterPro"/>
</dbReference>
<proteinExistence type="predicted"/>
<evidence type="ECO:0000313" key="4">
    <source>
        <dbReference type="Proteomes" id="UP001172457"/>
    </source>
</evidence>
<accession>A0AA38SUD3</accession>